<dbReference type="Gene3D" id="3.40.190.10">
    <property type="entry name" value="Periplasmic binding protein-like II"/>
    <property type="match status" value="1"/>
</dbReference>
<dbReference type="PANTHER" id="PTHR43649">
    <property type="entry name" value="ARABINOSE-BINDING PROTEIN-RELATED"/>
    <property type="match status" value="1"/>
</dbReference>
<feature type="chain" id="PRO_5022109790" description="Bacterial extracellular solute-binding protein" evidence="1">
    <location>
        <begin position="27"/>
        <end position="476"/>
    </location>
</feature>
<evidence type="ECO:0000256" key="1">
    <source>
        <dbReference type="SAM" id="SignalP"/>
    </source>
</evidence>
<evidence type="ECO:0000313" key="2">
    <source>
        <dbReference type="EMBL" id="QDU98443.1"/>
    </source>
</evidence>
<protein>
    <recommendedName>
        <fullName evidence="4">Bacterial extracellular solute-binding protein</fullName>
    </recommendedName>
</protein>
<evidence type="ECO:0000313" key="3">
    <source>
        <dbReference type="Proteomes" id="UP000317648"/>
    </source>
</evidence>
<accession>A0A518E306</accession>
<reference evidence="2 3" key="1">
    <citation type="submission" date="2019-02" db="EMBL/GenBank/DDBJ databases">
        <title>Deep-cultivation of Planctomycetes and their phenomic and genomic characterization uncovers novel biology.</title>
        <authorList>
            <person name="Wiegand S."/>
            <person name="Jogler M."/>
            <person name="Boedeker C."/>
            <person name="Pinto D."/>
            <person name="Vollmers J."/>
            <person name="Rivas-Marin E."/>
            <person name="Kohn T."/>
            <person name="Peeters S.H."/>
            <person name="Heuer A."/>
            <person name="Rast P."/>
            <person name="Oberbeckmann S."/>
            <person name="Bunk B."/>
            <person name="Jeske O."/>
            <person name="Meyerdierks A."/>
            <person name="Storesund J.E."/>
            <person name="Kallscheuer N."/>
            <person name="Luecker S."/>
            <person name="Lage O.M."/>
            <person name="Pohl T."/>
            <person name="Merkel B.J."/>
            <person name="Hornburger P."/>
            <person name="Mueller R.-W."/>
            <person name="Bruemmer F."/>
            <person name="Labrenz M."/>
            <person name="Spormann A.M."/>
            <person name="Op den Camp H."/>
            <person name="Overmann J."/>
            <person name="Amann R."/>
            <person name="Jetten M.S.M."/>
            <person name="Mascher T."/>
            <person name="Medema M.H."/>
            <person name="Devos D.P."/>
            <person name="Kaster A.-K."/>
            <person name="Ovreas L."/>
            <person name="Rohde M."/>
            <person name="Galperin M.Y."/>
            <person name="Jogler C."/>
        </authorList>
    </citation>
    <scope>NUCLEOTIDE SEQUENCE [LARGE SCALE GENOMIC DNA]</scope>
    <source>
        <strain evidence="2 3">Pla85_3_4</strain>
    </source>
</reference>
<dbReference type="EMBL" id="CP036433">
    <property type="protein sequence ID" value="QDU98443.1"/>
    <property type="molecule type" value="Genomic_DNA"/>
</dbReference>
<dbReference type="SUPFAM" id="SSF53850">
    <property type="entry name" value="Periplasmic binding protein-like II"/>
    <property type="match status" value="1"/>
</dbReference>
<keyword evidence="1" id="KW-0732">Signal</keyword>
<name>A0A518E306_9BACT</name>
<feature type="signal peptide" evidence="1">
    <location>
        <begin position="1"/>
        <end position="26"/>
    </location>
</feature>
<proteinExistence type="predicted"/>
<evidence type="ECO:0008006" key="4">
    <source>
        <dbReference type="Google" id="ProtNLM"/>
    </source>
</evidence>
<keyword evidence="3" id="KW-1185">Reference proteome</keyword>
<dbReference type="AlphaFoldDB" id="A0A518E306"/>
<dbReference type="RefSeq" id="WP_145057704.1">
    <property type="nucleotide sequence ID" value="NZ_CP036433.1"/>
</dbReference>
<dbReference type="InterPro" id="IPR050490">
    <property type="entry name" value="Bact_solute-bd_prot1"/>
</dbReference>
<sequence length="476" mass="51855" precursor="true">MKLATCRSAIHLLPLFLLLLAGCSSSPPKPSDSETTEPTKVEGKVRLLVVDDPALAAVIERQWKARATNELEVFSLTAVELAGKKQLDADAVIYPSGLLGELAVANLIRPLPRETLESAEFQHDDLMKLPRGSEVSWGDEVYAVSLGSPQYCLLYRNDLLTAAGLRVPQDWPAFQQVRELLSARPADLPDDQPWAPSLEPLSAGWASQSLLVRAAPYVREPSRYSTLFNYRTMEPYIASPAFVQALKELAAACQDLPFEPAELTPERVLQEFLAGHAAMALDWPTAAIETDEPPPTAEFSMALAPGSPKVFNDRSGEWQTKSDPSLRQVPLLGVAGRSGSVTRESQHAAAAATTLAILSSTAWSKEIAAQSPATTVYRNSQLGSVKAWLPAPLQAESDRYAEVVSDSQYARLTLFSPRIPGRSEYLAALDQAVWAVLKGDQSAEKALQQTADEWSKITEKYGVESQVQAYKRSLGL</sequence>
<dbReference type="KEGG" id="lcre:Pla8534_63110"/>
<dbReference type="PROSITE" id="PS51257">
    <property type="entry name" value="PROKAR_LIPOPROTEIN"/>
    <property type="match status" value="1"/>
</dbReference>
<gene>
    <name evidence="2" type="ORF">Pla8534_63110</name>
</gene>
<dbReference type="Proteomes" id="UP000317648">
    <property type="component" value="Chromosome"/>
</dbReference>
<organism evidence="2 3">
    <name type="scientific">Lignipirellula cremea</name>
    <dbReference type="NCBI Taxonomy" id="2528010"/>
    <lineage>
        <taxon>Bacteria</taxon>
        <taxon>Pseudomonadati</taxon>
        <taxon>Planctomycetota</taxon>
        <taxon>Planctomycetia</taxon>
        <taxon>Pirellulales</taxon>
        <taxon>Pirellulaceae</taxon>
        <taxon>Lignipirellula</taxon>
    </lineage>
</organism>
<dbReference type="OrthoDB" id="208491at2"/>